<reference evidence="2" key="1">
    <citation type="journal article" date="2024" name="Proc. Natl. Acad. Sci. U.S.A.">
        <title>Extraordinary preservation of gene collinearity over three hundred million years revealed in homosporous lycophytes.</title>
        <authorList>
            <person name="Li C."/>
            <person name="Wickell D."/>
            <person name="Kuo L.Y."/>
            <person name="Chen X."/>
            <person name="Nie B."/>
            <person name="Liao X."/>
            <person name="Peng D."/>
            <person name="Ji J."/>
            <person name="Jenkins J."/>
            <person name="Williams M."/>
            <person name="Shu S."/>
            <person name="Plott C."/>
            <person name="Barry K."/>
            <person name="Rajasekar S."/>
            <person name="Grimwood J."/>
            <person name="Han X."/>
            <person name="Sun S."/>
            <person name="Hou Z."/>
            <person name="He W."/>
            <person name="Dai G."/>
            <person name="Sun C."/>
            <person name="Schmutz J."/>
            <person name="Leebens-Mack J.H."/>
            <person name="Li F.W."/>
            <person name="Wang L."/>
        </authorList>
    </citation>
    <scope>NUCLEOTIDE SEQUENCE [LARGE SCALE GENOMIC DNA]</scope>
    <source>
        <strain evidence="2">cv. PW_Plant_1</strain>
    </source>
</reference>
<evidence type="ECO:0000313" key="2">
    <source>
        <dbReference type="Proteomes" id="UP001162992"/>
    </source>
</evidence>
<organism evidence="1 2">
    <name type="scientific">Diphasiastrum complanatum</name>
    <name type="common">Issler's clubmoss</name>
    <name type="synonym">Lycopodium complanatum</name>
    <dbReference type="NCBI Taxonomy" id="34168"/>
    <lineage>
        <taxon>Eukaryota</taxon>
        <taxon>Viridiplantae</taxon>
        <taxon>Streptophyta</taxon>
        <taxon>Embryophyta</taxon>
        <taxon>Tracheophyta</taxon>
        <taxon>Lycopodiopsida</taxon>
        <taxon>Lycopodiales</taxon>
        <taxon>Lycopodiaceae</taxon>
        <taxon>Lycopodioideae</taxon>
        <taxon>Diphasiastrum</taxon>
    </lineage>
</organism>
<accession>A0ACC2B7U5</accession>
<proteinExistence type="predicted"/>
<name>A0ACC2B7U5_DIPCM</name>
<gene>
    <name evidence="1" type="ORF">O6H91_17G051400</name>
</gene>
<dbReference type="EMBL" id="CM055108">
    <property type="protein sequence ID" value="KAJ7525444.1"/>
    <property type="molecule type" value="Genomic_DNA"/>
</dbReference>
<keyword evidence="2" id="KW-1185">Reference proteome</keyword>
<sequence>MAEVTPLSLPKVCTSFEAKPRDHKDGGHLLVLEGDKIAYVAVPPCESPSVTENTRLCFTDHHNGALNQGSDNCCLWEREHVHAHVHHGEITEDVLLEQCLEEACCALPVPWDFTGLSASDLSHHNEHEHKEGCGHNKIAHGDHIDWLLPMKDGSFLLSHPQMSNEGASEFIEHGRLVKVGESLGKLQRDSKLVDLFCYVSPKAKGYESLAQGDEGAETNFSKLPRDGYHGFLSSPGLSIKPPMKDEMVKIAIPEKYRGQGLEKTVLDVMGLCCPAEIPLIKKILEPLTGVVDVSVNVTSKTVTVLHDRCLTTDVQLVKALNEARMEASIHLRGQVKTAHKWPSHWTIACGFLLVVAFFQYLYHPLRWVALGAVAIGIPPIVLRSFVSIRRFVLDINLLMLIAVAGAVALGDYLEAGSIVFLFTIADWLESRSSNKARAAMSSLMSLVPQSAVLAENGQRIPVEDVKLKTLIAVKAGEMVPIDGIVTLGKCSVDESSLTGESRPVEKDVGTHVWAGTVNLSVETTALSEDSAVSRMVKLVEEAQSKHSHTEQVVERFAKYYTPVLVAASAAIAIAPLAAHVHHERHWLYLALVLLVVACPCALVISTPVTTTCGITQAAREGLIIKGGNFLEVLGKLKIIAVDKTGTLTEGHFAVSQMLPVDSTTDIRQLLYWIASVESKSSHPMAPALVAYARLHGVEISQEITDFEILSGEGVSALVDGHLIQIGNERLASRLGWHEDIDAVTLEKCNVEGSTVGWAGVDGKCVGVYSMADQHRPEAYEAMESLKKLGIEVVMLTGDNHSSALAVSNKVGSIKFHAQLLPEEKVRILQELKSTGITSMIGDGINDAPALAAADVGIAMGVAGSAVAMETAHVALMTNDLRKLAAAVILGRKCRSKIQQNVCLSILTKAIIIALAAAGYASLWAAVLADVGTCIVVIFNSMLVLKKAQNGLCQKKSNTIGSVIGWFTCGHTSGTHHHENDCCGTKCTDNCEAPKRCCEDSHPGHVKKNIRRRLGLKESCSSHCEKVATELCSSTACSVEASCKAAQCCSQDLSVTLSENMRSSNYPVVEDPGCCSKVGTCCGETFKITKIVEEISQPLGKSDFVSLNIGSCCDKSLQNDVDGALPSESIQRPGACCSAKAPSCCEEISNLSEQKSKCHSKAISQQAGVLDLANDLLNSPKRTFCKKTISHEARNHEHAHLYTKMSTDCVECCKT</sequence>
<dbReference type="Proteomes" id="UP001162992">
    <property type="component" value="Chromosome 17"/>
</dbReference>
<evidence type="ECO:0000313" key="1">
    <source>
        <dbReference type="EMBL" id="KAJ7525444.1"/>
    </source>
</evidence>
<comment type="caution">
    <text evidence="1">The sequence shown here is derived from an EMBL/GenBank/DDBJ whole genome shotgun (WGS) entry which is preliminary data.</text>
</comment>
<protein>
    <submittedName>
        <fullName evidence="1">Uncharacterized protein</fullName>
    </submittedName>
</protein>